<dbReference type="AlphaFoldDB" id="A0A6C0CJV3"/>
<protein>
    <submittedName>
        <fullName evidence="2">Uncharacterized protein</fullName>
    </submittedName>
</protein>
<reference evidence="2" key="1">
    <citation type="journal article" date="2020" name="Nature">
        <title>Giant virus diversity and host interactions through global metagenomics.</title>
        <authorList>
            <person name="Schulz F."/>
            <person name="Roux S."/>
            <person name="Paez-Espino D."/>
            <person name="Jungbluth S."/>
            <person name="Walsh D.A."/>
            <person name="Denef V.J."/>
            <person name="McMahon K.D."/>
            <person name="Konstantinidis K.T."/>
            <person name="Eloe-Fadrosh E.A."/>
            <person name="Kyrpides N.C."/>
            <person name="Woyke T."/>
        </authorList>
    </citation>
    <scope>NUCLEOTIDE SEQUENCE</scope>
    <source>
        <strain evidence="2">GVMAG-M-3300021185-45</strain>
    </source>
</reference>
<feature type="transmembrane region" description="Helical" evidence="1">
    <location>
        <begin position="66"/>
        <end position="89"/>
    </location>
</feature>
<evidence type="ECO:0000313" key="2">
    <source>
        <dbReference type="EMBL" id="QHT04160.1"/>
    </source>
</evidence>
<keyword evidence="1" id="KW-0812">Transmembrane</keyword>
<feature type="transmembrane region" description="Helical" evidence="1">
    <location>
        <begin position="12"/>
        <end position="34"/>
    </location>
</feature>
<sequence length="123" mass="14153">MKLFPLINNFRATSYLKAFILNALIGGIITALAIELRLQLEDNSSKYYKFWMNVYNVKSLHIKHKLITTFISTSIVALLIYILFFYIFLYGGGQLSLIRGNISNWKMLTSDRSHLKMGVGKIK</sequence>
<keyword evidence="1" id="KW-1133">Transmembrane helix</keyword>
<dbReference type="EMBL" id="MN739423">
    <property type="protein sequence ID" value="QHT04160.1"/>
    <property type="molecule type" value="Genomic_DNA"/>
</dbReference>
<organism evidence="2">
    <name type="scientific">viral metagenome</name>
    <dbReference type="NCBI Taxonomy" id="1070528"/>
    <lineage>
        <taxon>unclassified sequences</taxon>
        <taxon>metagenomes</taxon>
        <taxon>organismal metagenomes</taxon>
    </lineage>
</organism>
<accession>A0A6C0CJV3</accession>
<proteinExistence type="predicted"/>
<keyword evidence="1" id="KW-0472">Membrane</keyword>
<evidence type="ECO:0000256" key="1">
    <source>
        <dbReference type="SAM" id="Phobius"/>
    </source>
</evidence>
<name>A0A6C0CJV3_9ZZZZ</name>